<protein>
    <submittedName>
        <fullName evidence="1">Uncharacterized protein</fullName>
    </submittedName>
</protein>
<evidence type="ECO:0000313" key="1">
    <source>
        <dbReference type="EMBL" id="ASD63577.1"/>
    </source>
</evidence>
<dbReference type="AlphaFoldDB" id="A0A1Z3N805"/>
<reference evidence="1 2" key="1">
    <citation type="submission" date="2017-04" db="EMBL/GenBank/DDBJ databases">
        <title>Whole genome sequence of Bdellovibrio bacteriovorus strain SSB218315.</title>
        <authorList>
            <person name="Oyedara O."/>
            <person name="Rodriguez-Perez M.A."/>
        </authorList>
    </citation>
    <scope>NUCLEOTIDE SEQUENCE [LARGE SCALE GENOMIC DNA]</scope>
    <source>
        <strain evidence="1 2">SSB218315</strain>
    </source>
</reference>
<accession>A0A1Z3N805</accession>
<sequence length="131" mass="14645">MDMATIWKFTKFVIGLVVLGLILWAVLANYSVIFSKTVIGEITSVERVELPVALVTRAEGNITSQVFSFAIGIKDTKTNEIFTASSEDRQWAVAQPGQCAEAVFLPYPPWQFTKKDTYFGARLVKLYECAK</sequence>
<name>A0A1Z3N805_BDEBC</name>
<dbReference type="EMBL" id="CP020946">
    <property type="protein sequence ID" value="ASD63577.1"/>
    <property type="molecule type" value="Genomic_DNA"/>
</dbReference>
<dbReference type="OrthoDB" id="5293951at2"/>
<evidence type="ECO:0000313" key="2">
    <source>
        <dbReference type="Proteomes" id="UP000197003"/>
    </source>
</evidence>
<proteinExistence type="predicted"/>
<organism evidence="1 2">
    <name type="scientific">Bdellovibrio bacteriovorus</name>
    <dbReference type="NCBI Taxonomy" id="959"/>
    <lineage>
        <taxon>Bacteria</taxon>
        <taxon>Pseudomonadati</taxon>
        <taxon>Bdellovibrionota</taxon>
        <taxon>Bdellovibrionia</taxon>
        <taxon>Bdellovibrionales</taxon>
        <taxon>Pseudobdellovibrionaceae</taxon>
        <taxon>Bdellovibrio</taxon>
    </lineage>
</organism>
<dbReference type="Proteomes" id="UP000197003">
    <property type="component" value="Chromosome"/>
</dbReference>
<gene>
    <name evidence="1" type="ORF">B9G79_08320</name>
</gene>